<name>A0A2U3K1X5_9BACT</name>
<dbReference type="Gene3D" id="3.90.1010.10">
    <property type="match status" value="1"/>
</dbReference>
<evidence type="ECO:0000259" key="1">
    <source>
        <dbReference type="Pfam" id="PF01592"/>
    </source>
</evidence>
<protein>
    <submittedName>
        <fullName evidence="2">Nitrogen-fixing NifU-like protein</fullName>
    </submittedName>
</protein>
<dbReference type="Pfam" id="PF01592">
    <property type="entry name" value="NifU_N"/>
    <property type="match status" value="1"/>
</dbReference>
<evidence type="ECO:0000313" key="2">
    <source>
        <dbReference type="EMBL" id="SPF33672.1"/>
    </source>
</evidence>
<sequence length="119" mass="12499">MYSAQLLDHFQNPRNAGEIAAPDAIAEIENPVCGDVLRLTLSIEAGRVREIRFRAKGCVAAMACASALTELVAGKTVEEARNMTRASLTAAVGGLPQGSTHAAQLALDALAAGLRQQER</sequence>
<organism evidence="2 3">
    <name type="scientific">Candidatus Sulfotelmatobacter kueseliae</name>
    <dbReference type="NCBI Taxonomy" id="2042962"/>
    <lineage>
        <taxon>Bacteria</taxon>
        <taxon>Pseudomonadati</taxon>
        <taxon>Acidobacteriota</taxon>
        <taxon>Terriglobia</taxon>
        <taxon>Terriglobales</taxon>
        <taxon>Candidatus Korobacteraceae</taxon>
        <taxon>Candidatus Sulfotelmatobacter</taxon>
    </lineage>
</organism>
<evidence type="ECO:0000313" key="3">
    <source>
        <dbReference type="Proteomes" id="UP000238701"/>
    </source>
</evidence>
<dbReference type="GO" id="GO:0051536">
    <property type="term" value="F:iron-sulfur cluster binding"/>
    <property type="evidence" value="ECO:0007669"/>
    <property type="project" value="InterPro"/>
</dbReference>
<dbReference type="AlphaFoldDB" id="A0A2U3K1X5"/>
<reference evidence="3" key="1">
    <citation type="submission" date="2018-02" db="EMBL/GenBank/DDBJ databases">
        <authorList>
            <person name="Hausmann B."/>
        </authorList>
    </citation>
    <scope>NUCLEOTIDE SEQUENCE [LARGE SCALE GENOMIC DNA]</scope>
    <source>
        <strain evidence="3">Peat soil MAG SbA1</strain>
    </source>
</reference>
<dbReference type="Proteomes" id="UP000238701">
    <property type="component" value="Unassembled WGS sequence"/>
</dbReference>
<dbReference type="EMBL" id="OMOD01000024">
    <property type="protein sequence ID" value="SPF33672.1"/>
    <property type="molecule type" value="Genomic_DNA"/>
</dbReference>
<dbReference type="PANTHER" id="PTHR10093">
    <property type="entry name" value="IRON-SULFUR CLUSTER ASSEMBLY ENZYME NIFU HOMOLOG"/>
    <property type="match status" value="1"/>
</dbReference>
<gene>
    <name evidence="2" type="ORF">SBA1_120046</name>
</gene>
<feature type="domain" description="NIF system FeS cluster assembly NifU N-terminal" evidence="1">
    <location>
        <begin position="1"/>
        <end position="116"/>
    </location>
</feature>
<dbReference type="CDD" id="cd06664">
    <property type="entry name" value="IscU_like"/>
    <property type="match status" value="1"/>
</dbReference>
<dbReference type="OrthoDB" id="9804157at2"/>
<dbReference type="SUPFAM" id="SSF82649">
    <property type="entry name" value="SufE/NifU"/>
    <property type="match status" value="1"/>
</dbReference>
<dbReference type="GO" id="GO:0005506">
    <property type="term" value="F:iron ion binding"/>
    <property type="evidence" value="ECO:0007669"/>
    <property type="project" value="InterPro"/>
</dbReference>
<dbReference type="InterPro" id="IPR002871">
    <property type="entry name" value="NIF_FeS_clus_asmbl_NifU_N"/>
</dbReference>
<dbReference type="GO" id="GO:0016226">
    <property type="term" value="P:iron-sulfur cluster assembly"/>
    <property type="evidence" value="ECO:0007669"/>
    <property type="project" value="InterPro"/>
</dbReference>
<accession>A0A2U3K1X5</accession>
<proteinExistence type="predicted"/>